<feature type="transmembrane region" description="Helical" evidence="1">
    <location>
        <begin position="402"/>
        <end position="423"/>
    </location>
</feature>
<dbReference type="GeneID" id="28815744"/>
<reference evidence="3 4" key="1">
    <citation type="submission" date="2015-10" db="EMBL/GenBank/DDBJ databases">
        <title>Full genome of DAOMC 229536 Phialocephala scopiformis, a fungal endophyte of spruce producing the potent anti-insectan compound rugulosin.</title>
        <authorList>
            <consortium name="DOE Joint Genome Institute"/>
            <person name="Walker A.K."/>
            <person name="Frasz S.L."/>
            <person name="Seifert K.A."/>
            <person name="Miller J.D."/>
            <person name="Mondo S.J."/>
            <person name="Labutti K."/>
            <person name="Lipzen A."/>
            <person name="Dockter R."/>
            <person name="Kennedy M."/>
            <person name="Grigoriev I.V."/>
            <person name="Spatafora J.W."/>
        </authorList>
    </citation>
    <scope>NUCLEOTIDE SEQUENCE [LARGE SCALE GENOMIC DNA]</scope>
    <source>
        <strain evidence="3 4">CBS 120377</strain>
    </source>
</reference>
<sequence length="493" mass="55887">MRTKTMLSIDEEKVMGQEELVDIEANTRTHLGIIFTPTSDHSSQSFPPQKEEATVLHKFLRYPAPGSLTIKSTSWLDGVRGVAALGVYMFHAMGCWARIVPAWHADADQNNILQLPILRTFFVSGGAAVSLFFVISGYVLTHRSLRWMRAGSAHRVPPAVASSMFRRGFRLYLPPVLLTFCEMLSTRCGFVPGYNFTFVPESSFFAQFVDWISETYHLISPIYNFKRAMQGFITHPKYDAVVWTIPLEFYGSFVCYILLLILVWIPNDGARMGLVALLSISSMSMGSWNIFCFLSGMLIADFNLSQEENGTVSSTMPRIRGIAWTAVFATAFYVAGFPTLMVGEAHLKPMPGFEILRSLTPTALYMQDHSRFWWSISGVALLLSISQLPRLRSIFETYFCQYLGKISFSLYLVHLFSLVLFGLKFQEFLMRVAGLQPHANTLLYWAVCGVWYFVFTLLVFAVAGQVERWVDVPSVRFAKWLEAKCLSMCRDKQ</sequence>
<dbReference type="InParanoid" id="A0A194WUJ4"/>
<keyword evidence="1" id="KW-0472">Membrane</keyword>
<protein>
    <recommendedName>
        <fullName evidence="2">Acyltransferase 3 domain-containing protein</fullName>
    </recommendedName>
</protein>
<feature type="transmembrane region" description="Helical" evidence="1">
    <location>
        <begin position="443"/>
        <end position="463"/>
    </location>
</feature>
<dbReference type="Pfam" id="PF01757">
    <property type="entry name" value="Acyl_transf_3"/>
    <property type="match status" value="1"/>
</dbReference>
<keyword evidence="4" id="KW-1185">Reference proteome</keyword>
<dbReference type="RefSeq" id="XP_018065988.1">
    <property type="nucleotide sequence ID" value="XM_018206018.1"/>
</dbReference>
<organism evidence="3 4">
    <name type="scientific">Mollisia scopiformis</name>
    <name type="common">Conifer needle endophyte fungus</name>
    <name type="synonym">Phialocephala scopiformis</name>
    <dbReference type="NCBI Taxonomy" id="149040"/>
    <lineage>
        <taxon>Eukaryota</taxon>
        <taxon>Fungi</taxon>
        <taxon>Dikarya</taxon>
        <taxon>Ascomycota</taxon>
        <taxon>Pezizomycotina</taxon>
        <taxon>Leotiomycetes</taxon>
        <taxon>Helotiales</taxon>
        <taxon>Mollisiaceae</taxon>
        <taxon>Mollisia</taxon>
    </lineage>
</organism>
<accession>A0A194WUJ4</accession>
<keyword evidence="1" id="KW-0812">Transmembrane</keyword>
<dbReference type="Proteomes" id="UP000070700">
    <property type="component" value="Unassembled WGS sequence"/>
</dbReference>
<feature type="transmembrane region" description="Helical" evidence="1">
    <location>
        <begin position="81"/>
        <end position="100"/>
    </location>
</feature>
<feature type="transmembrane region" description="Helical" evidence="1">
    <location>
        <begin position="321"/>
        <end position="341"/>
    </location>
</feature>
<dbReference type="PANTHER" id="PTHR23028">
    <property type="entry name" value="ACETYLTRANSFERASE"/>
    <property type="match status" value="1"/>
</dbReference>
<dbReference type="PANTHER" id="PTHR23028:SF134">
    <property type="entry name" value="PUTATIVE (AFU_ORTHOLOGUE AFUA_4G08520)-RELATED"/>
    <property type="match status" value="1"/>
</dbReference>
<feature type="transmembrane region" description="Helical" evidence="1">
    <location>
        <begin position="247"/>
        <end position="266"/>
    </location>
</feature>
<dbReference type="AlphaFoldDB" id="A0A194WUJ4"/>
<name>A0A194WUJ4_MOLSC</name>
<feature type="domain" description="Acyltransferase 3" evidence="2">
    <location>
        <begin position="74"/>
        <end position="459"/>
    </location>
</feature>
<gene>
    <name evidence="3" type="ORF">LY89DRAFT_228558</name>
</gene>
<dbReference type="InterPro" id="IPR002656">
    <property type="entry name" value="Acyl_transf_3_dom"/>
</dbReference>
<proteinExistence type="predicted"/>
<dbReference type="InterPro" id="IPR050879">
    <property type="entry name" value="Acyltransferase_3"/>
</dbReference>
<evidence type="ECO:0000259" key="2">
    <source>
        <dbReference type="Pfam" id="PF01757"/>
    </source>
</evidence>
<evidence type="ECO:0000256" key="1">
    <source>
        <dbReference type="SAM" id="Phobius"/>
    </source>
</evidence>
<feature type="transmembrane region" description="Helical" evidence="1">
    <location>
        <begin position="120"/>
        <end position="140"/>
    </location>
</feature>
<dbReference type="KEGG" id="psco:LY89DRAFT_228558"/>
<evidence type="ECO:0000313" key="3">
    <source>
        <dbReference type="EMBL" id="KUJ11633.1"/>
    </source>
</evidence>
<evidence type="ECO:0000313" key="4">
    <source>
        <dbReference type="Proteomes" id="UP000070700"/>
    </source>
</evidence>
<dbReference type="GO" id="GO:0016747">
    <property type="term" value="F:acyltransferase activity, transferring groups other than amino-acyl groups"/>
    <property type="evidence" value="ECO:0007669"/>
    <property type="project" value="InterPro"/>
</dbReference>
<keyword evidence="1" id="KW-1133">Transmembrane helix</keyword>
<dbReference type="STRING" id="149040.A0A194WUJ4"/>
<dbReference type="OrthoDB" id="5819582at2759"/>
<dbReference type="EMBL" id="KQ947426">
    <property type="protein sequence ID" value="KUJ11633.1"/>
    <property type="molecule type" value="Genomic_DNA"/>
</dbReference>
<feature type="transmembrane region" description="Helical" evidence="1">
    <location>
        <begin position="372"/>
        <end position="390"/>
    </location>
</feature>
<feature type="transmembrane region" description="Helical" evidence="1">
    <location>
        <begin position="272"/>
        <end position="300"/>
    </location>
</feature>